<keyword evidence="13" id="KW-1185">Reference proteome</keyword>
<evidence type="ECO:0000256" key="2">
    <source>
        <dbReference type="ARBA" id="ARBA00004496"/>
    </source>
</evidence>
<dbReference type="GO" id="GO:0003949">
    <property type="term" value="F:1-(5-phosphoribosyl)-5-[(5-phosphoribosylamino)methylideneamino]imidazole-4-carboxamide isomerase activity"/>
    <property type="evidence" value="ECO:0007669"/>
    <property type="project" value="UniProtKB-UniRule"/>
</dbReference>
<comment type="caution">
    <text evidence="12">The sequence shown here is derived from an EMBL/GenBank/DDBJ whole genome shotgun (WGS) entry which is preliminary data.</text>
</comment>
<dbReference type="NCBIfam" id="TIGR00007">
    <property type="entry name" value="1-(5-phosphoribosyl)-5-[(5-phosphoribosylamino)methylideneamino]imidazole-4-carboxamide isomerase"/>
    <property type="match status" value="1"/>
</dbReference>
<protein>
    <recommendedName>
        <fullName evidence="9 11">1-(5-phosphoribosyl)-5-[(5-phosphoribosylamino)methylideneamino] imidazole-4-carboxamide isomerase</fullName>
        <ecNumber evidence="9 11">5.3.1.16</ecNumber>
    </recommendedName>
    <alternativeName>
        <fullName evidence="9">Phosphoribosylformimino-5-aminoimidazole carboxamide ribotide isomerase</fullName>
    </alternativeName>
</protein>
<evidence type="ECO:0000256" key="6">
    <source>
        <dbReference type="ARBA" id="ARBA00022605"/>
    </source>
</evidence>
<accession>A0A4R7EUY7</accession>
<evidence type="ECO:0000313" key="12">
    <source>
        <dbReference type="EMBL" id="TDS56917.1"/>
    </source>
</evidence>
<dbReference type="Gene3D" id="3.20.20.70">
    <property type="entry name" value="Aldolase class I"/>
    <property type="match status" value="1"/>
</dbReference>
<dbReference type="InterPro" id="IPR006063">
    <property type="entry name" value="HisA_bact_arch"/>
</dbReference>
<gene>
    <name evidence="9" type="primary">hisA</name>
    <name evidence="12" type="ORF">C8P70_1176</name>
</gene>
<evidence type="ECO:0000256" key="10">
    <source>
        <dbReference type="RuleBase" id="RU003657"/>
    </source>
</evidence>
<keyword evidence="7 9" id="KW-0368">Histidine biosynthesis</keyword>
<evidence type="ECO:0000313" key="13">
    <source>
        <dbReference type="Proteomes" id="UP000295215"/>
    </source>
</evidence>
<reference evidence="12 13" key="1">
    <citation type="submission" date="2019-03" db="EMBL/GenBank/DDBJ databases">
        <title>Genomic Encyclopedia of Archaeal and Bacterial Type Strains, Phase II (KMG-II): from individual species to whole genera.</title>
        <authorList>
            <person name="Goeker M."/>
        </authorList>
    </citation>
    <scope>NUCLEOTIDE SEQUENCE [LARGE SCALE GENOMIC DNA]</scope>
    <source>
        <strain evidence="12 13">DSM 28213</strain>
    </source>
</reference>
<comment type="similarity">
    <text evidence="4 9 10">Belongs to the HisA/HisF family.</text>
</comment>
<dbReference type="InterPro" id="IPR013785">
    <property type="entry name" value="Aldolase_TIM"/>
</dbReference>
<dbReference type="RefSeq" id="WP_133712850.1">
    <property type="nucleotide sequence ID" value="NZ_SOAG01000017.1"/>
</dbReference>
<evidence type="ECO:0000256" key="5">
    <source>
        <dbReference type="ARBA" id="ARBA00022490"/>
    </source>
</evidence>
<dbReference type="UniPathway" id="UPA00031">
    <property type="reaction ID" value="UER00009"/>
</dbReference>
<dbReference type="HAMAP" id="MF_01014">
    <property type="entry name" value="HisA"/>
    <property type="match status" value="1"/>
</dbReference>
<dbReference type="PANTHER" id="PTHR43090:SF2">
    <property type="entry name" value="1-(5-PHOSPHORIBOSYL)-5-[(5-PHOSPHORIBOSYLAMINO)METHYLIDENEAMINO] IMIDAZOLE-4-CARBOXAMIDE ISOMERASE"/>
    <property type="match status" value="1"/>
</dbReference>
<evidence type="ECO:0000256" key="8">
    <source>
        <dbReference type="ARBA" id="ARBA00023235"/>
    </source>
</evidence>
<evidence type="ECO:0000256" key="7">
    <source>
        <dbReference type="ARBA" id="ARBA00023102"/>
    </source>
</evidence>
<comment type="pathway">
    <text evidence="3 9 11">Amino-acid biosynthesis; L-histidine biosynthesis; L-histidine from 5-phospho-alpha-D-ribose 1-diphosphate: step 4/9.</text>
</comment>
<evidence type="ECO:0000256" key="1">
    <source>
        <dbReference type="ARBA" id="ARBA00000901"/>
    </source>
</evidence>
<dbReference type="Pfam" id="PF00977">
    <property type="entry name" value="His_biosynth"/>
    <property type="match status" value="1"/>
</dbReference>
<dbReference type="InterPro" id="IPR023016">
    <property type="entry name" value="HisA/PriA"/>
</dbReference>
<dbReference type="InterPro" id="IPR006062">
    <property type="entry name" value="His_biosynth"/>
</dbReference>
<comment type="subcellular location">
    <subcellularLocation>
        <location evidence="2 9 11">Cytoplasm</location>
    </subcellularLocation>
</comment>
<evidence type="ECO:0000256" key="4">
    <source>
        <dbReference type="ARBA" id="ARBA00009667"/>
    </source>
</evidence>
<keyword evidence="6 9" id="KW-0028">Amino-acid biosynthesis</keyword>
<proteinExistence type="inferred from homology"/>
<comment type="catalytic activity">
    <reaction evidence="1 9 11">
        <text>1-(5-phospho-beta-D-ribosyl)-5-[(5-phospho-beta-D-ribosylamino)methylideneamino]imidazole-4-carboxamide = 5-[(5-phospho-1-deoxy-D-ribulos-1-ylimino)methylamino]-1-(5-phospho-beta-D-ribosyl)imidazole-4-carboxamide</text>
        <dbReference type="Rhea" id="RHEA:15469"/>
        <dbReference type="ChEBI" id="CHEBI:58435"/>
        <dbReference type="ChEBI" id="CHEBI:58525"/>
        <dbReference type="EC" id="5.3.1.16"/>
    </reaction>
</comment>
<dbReference type="SUPFAM" id="SSF51366">
    <property type="entry name" value="Ribulose-phoshate binding barrel"/>
    <property type="match status" value="1"/>
</dbReference>
<dbReference type="EMBL" id="SOAG01000017">
    <property type="protein sequence ID" value="TDS56917.1"/>
    <property type="molecule type" value="Genomic_DNA"/>
</dbReference>
<keyword evidence="8 9" id="KW-0413">Isomerase</keyword>
<feature type="active site" description="Proton donor" evidence="9">
    <location>
        <position position="130"/>
    </location>
</feature>
<evidence type="ECO:0000256" key="3">
    <source>
        <dbReference type="ARBA" id="ARBA00005133"/>
    </source>
</evidence>
<keyword evidence="5 9" id="KW-0963">Cytoplasm</keyword>
<dbReference type="FunFam" id="3.20.20.70:FF:000009">
    <property type="entry name" value="1-(5-phosphoribosyl)-5-[(5-phosphoribosylamino)methylideneamino] imidazole-4-carboxamide isomerase"/>
    <property type="match status" value="1"/>
</dbReference>
<dbReference type="CDD" id="cd04732">
    <property type="entry name" value="HisA"/>
    <property type="match status" value="1"/>
</dbReference>
<dbReference type="GO" id="GO:0000162">
    <property type="term" value="P:L-tryptophan biosynthetic process"/>
    <property type="evidence" value="ECO:0007669"/>
    <property type="project" value="TreeGrafter"/>
</dbReference>
<dbReference type="OrthoDB" id="9807749at2"/>
<evidence type="ECO:0000256" key="9">
    <source>
        <dbReference type="HAMAP-Rule" id="MF_01014"/>
    </source>
</evidence>
<sequence length="237" mass="26781">MRIIAAMDIINGECVRLNQGNYDTRKTYTSTPLEMAKRFEDNGITHLHLVDLLGAKSNKIQIAHLIEEIKNKTHLIIDFGGGIRTEEDLVIAFESGAQQVTVGSIALTDPQRFISWLDKYGRDRVILGADCKNRRIMTHGWLTETNKDVLEYLNEYQKHGLLYSIVTDISKDGMLQGPSFSLYKEILAQNTIQLIASGGIRSVKDLKRLRNMGCEGAIIGKAIYENNITLKELKELW</sequence>
<feature type="active site" description="Proton acceptor" evidence="9">
    <location>
        <position position="8"/>
    </location>
</feature>
<dbReference type="InterPro" id="IPR044524">
    <property type="entry name" value="Isoase_HisA-like"/>
</dbReference>
<evidence type="ECO:0000256" key="11">
    <source>
        <dbReference type="RuleBase" id="RU003658"/>
    </source>
</evidence>
<dbReference type="GO" id="GO:0000105">
    <property type="term" value="P:L-histidine biosynthetic process"/>
    <property type="evidence" value="ECO:0007669"/>
    <property type="project" value="UniProtKB-UniRule"/>
</dbReference>
<name>A0A4R7EUY7_9FLAO</name>
<dbReference type="InterPro" id="IPR011060">
    <property type="entry name" value="RibuloseP-bd_barrel"/>
</dbReference>
<dbReference type="Proteomes" id="UP000295215">
    <property type="component" value="Unassembled WGS sequence"/>
</dbReference>
<dbReference type="GO" id="GO:0005737">
    <property type="term" value="C:cytoplasm"/>
    <property type="evidence" value="ECO:0007669"/>
    <property type="project" value="UniProtKB-SubCell"/>
</dbReference>
<dbReference type="PANTHER" id="PTHR43090">
    <property type="entry name" value="1-(5-PHOSPHORIBOSYL)-5-[(5-PHOSPHORIBOSYLAMINO)METHYLIDENEAMINO] IMIDAZOLE-4-CARBOXAMIDE ISOMERASE"/>
    <property type="match status" value="1"/>
</dbReference>
<dbReference type="AlphaFoldDB" id="A0A4R7EUY7"/>
<dbReference type="EC" id="5.3.1.16" evidence="9 11"/>
<organism evidence="12 13">
    <name type="scientific">Myroides indicus</name>
    <dbReference type="NCBI Taxonomy" id="1323422"/>
    <lineage>
        <taxon>Bacteria</taxon>
        <taxon>Pseudomonadati</taxon>
        <taxon>Bacteroidota</taxon>
        <taxon>Flavobacteriia</taxon>
        <taxon>Flavobacteriales</taxon>
        <taxon>Flavobacteriaceae</taxon>
        <taxon>Myroides</taxon>
    </lineage>
</organism>